<dbReference type="EMBL" id="BDGG01000005">
    <property type="protein sequence ID" value="GAU99799.1"/>
    <property type="molecule type" value="Genomic_DNA"/>
</dbReference>
<dbReference type="PANTHER" id="PTHR48049:SF132">
    <property type="entry name" value="GLYCOSYLTRANSFERASE"/>
    <property type="match status" value="1"/>
</dbReference>
<dbReference type="PANTHER" id="PTHR48049">
    <property type="entry name" value="GLYCOSYLTRANSFERASE"/>
    <property type="match status" value="1"/>
</dbReference>
<evidence type="ECO:0000313" key="4">
    <source>
        <dbReference type="EMBL" id="GAU99799.1"/>
    </source>
</evidence>
<evidence type="ECO:0000256" key="2">
    <source>
        <dbReference type="RuleBase" id="RU003718"/>
    </source>
</evidence>
<dbReference type="InterPro" id="IPR035595">
    <property type="entry name" value="UDP_glycos_trans_CS"/>
</dbReference>
<dbReference type="Pfam" id="PF00201">
    <property type="entry name" value="UDPGT"/>
    <property type="match status" value="1"/>
</dbReference>
<comment type="subcellular location">
    <subcellularLocation>
        <location evidence="3">Membrane</location>
        <topology evidence="3">Single-pass membrane protein</topology>
    </subcellularLocation>
</comment>
<evidence type="ECO:0000313" key="5">
    <source>
        <dbReference type="Proteomes" id="UP000186922"/>
    </source>
</evidence>
<dbReference type="CDD" id="cd03784">
    <property type="entry name" value="GT1_Gtf-like"/>
    <property type="match status" value="1"/>
</dbReference>
<reference evidence="4 5" key="1">
    <citation type="journal article" date="2016" name="Nat. Commun.">
        <title>Extremotolerant tardigrade genome and improved radiotolerance of human cultured cells by tardigrade-unique protein.</title>
        <authorList>
            <person name="Hashimoto T."/>
            <person name="Horikawa D.D."/>
            <person name="Saito Y."/>
            <person name="Kuwahara H."/>
            <person name="Kozuka-Hata H."/>
            <person name="Shin-I T."/>
            <person name="Minakuchi Y."/>
            <person name="Ohishi K."/>
            <person name="Motoyama A."/>
            <person name="Aizu T."/>
            <person name="Enomoto A."/>
            <person name="Kondo K."/>
            <person name="Tanaka S."/>
            <person name="Hara Y."/>
            <person name="Koshikawa S."/>
            <person name="Sagara H."/>
            <person name="Miura T."/>
            <person name="Yokobori S."/>
            <person name="Miyagawa K."/>
            <person name="Suzuki Y."/>
            <person name="Kubo T."/>
            <person name="Oyama M."/>
            <person name="Kohara Y."/>
            <person name="Fujiyama A."/>
            <person name="Arakawa K."/>
            <person name="Katayama T."/>
            <person name="Toyoda A."/>
            <person name="Kunieda T."/>
        </authorList>
    </citation>
    <scope>NUCLEOTIDE SEQUENCE [LARGE SCALE GENOMIC DNA]</scope>
    <source>
        <strain evidence="4 5">YOKOZUNA-1</strain>
    </source>
</reference>
<name>A0A1D1VDT7_RAMVA</name>
<comment type="caution">
    <text evidence="4">The sequence shown here is derived from an EMBL/GenBank/DDBJ whole genome shotgun (WGS) entry which is preliminary data.</text>
</comment>
<dbReference type="SUPFAM" id="SSF53756">
    <property type="entry name" value="UDP-Glycosyltransferase/glycogen phosphorylase"/>
    <property type="match status" value="1"/>
</dbReference>
<keyword evidence="1 2" id="KW-0808">Transferase</keyword>
<accession>A0A1D1VDT7</accession>
<protein>
    <recommendedName>
        <fullName evidence="3">UDP-glucuronosyltransferase</fullName>
        <ecNumber evidence="3">2.4.1.17</ecNumber>
    </recommendedName>
</protein>
<dbReference type="AlphaFoldDB" id="A0A1D1VDT7"/>
<comment type="catalytic activity">
    <reaction evidence="3">
        <text>glucuronate acceptor + UDP-alpha-D-glucuronate = acceptor beta-D-glucuronoside + UDP + H(+)</text>
        <dbReference type="Rhea" id="RHEA:21032"/>
        <dbReference type="ChEBI" id="CHEBI:15378"/>
        <dbReference type="ChEBI" id="CHEBI:58052"/>
        <dbReference type="ChEBI" id="CHEBI:58223"/>
        <dbReference type="ChEBI" id="CHEBI:132367"/>
        <dbReference type="ChEBI" id="CHEBI:132368"/>
        <dbReference type="EC" id="2.4.1.17"/>
    </reaction>
</comment>
<sequence length="478" mass="52777">MSRNHVLFVGFALPGSLAPFWELAKKISKHHDVTFAVSAACVEELRGRGLPSDHDDGKSSNPRLALYGLEDKWDPSDMPGQLAMSPNRTASGDSVTAPSMQMTKRMEAVREAVEKLMRGISTKTLPAIGEPSLKRAVDVAIVDFFMLRGSISICEEQGIPFYIFSSSNALVPLQATLVDENTPTRPGDQFEAVVRGDFDQIPNANGEFEPLLIKGRVDNLLLPMRQAFMGSRGVILNSVREFEKEHVEWMERSPIFKERPLFCVAPLMPHEGEKKDDSKLKIQGWLDRKKRGSVVYVAFGSLVTLRPEQLTELGKAIENLGRPYIWSLLPNQYPHLPKSVQESVDNWDGDGLVLSWVPQKLILAHDSVGVFVSHSGLNSTVESLAAGKPMVCCPVSYDHLVTAQSAVQHGVGVLIGPQGFKKDAALIPAKDIEGTVRKVQEECRQKASEWRKKLTHAWDVSGTTAKEFNELATSISNI</sequence>
<dbReference type="GO" id="GO:0015020">
    <property type="term" value="F:glucuronosyltransferase activity"/>
    <property type="evidence" value="ECO:0007669"/>
    <property type="project" value="UniProtKB-EC"/>
</dbReference>
<comment type="similarity">
    <text evidence="2">Belongs to the UDP-glycosyltransferase family.</text>
</comment>
<gene>
    <name evidence="4" type="primary">RvY_10749-1</name>
    <name evidence="4" type="synonym">RvY_10749.1</name>
    <name evidence="4" type="ORF">RvY_10749</name>
</gene>
<dbReference type="PROSITE" id="PS00375">
    <property type="entry name" value="UDPGT"/>
    <property type="match status" value="1"/>
</dbReference>
<evidence type="ECO:0000256" key="3">
    <source>
        <dbReference type="RuleBase" id="RU362059"/>
    </source>
</evidence>
<evidence type="ECO:0000256" key="1">
    <source>
        <dbReference type="ARBA" id="ARBA00022679"/>
    </source>
</evidence>
<dbReference type="InterPro" id="IPR002213">
    <property type="entry name" value="UDP_glucos_trans"/>
</dbReference>
<keyword evidence="5" id="KW-1185">Reference proteome</keyword>
<dbReference type="EC" id="2.4.1.17" evidence="3"/>
<organism evidence="4 5">
    <name type="scientific">Ramazzottius varieornatus</name>
    <name type="common">Water bear</name>
    <name type="synonym">Tardigrade</name>
    <dbReference type="NCBI Taxonomy" id="947166"/>
    <lineage>
        <taxon>Eukaryota</taxon>
        <taxon>Metazoa</taxon>
        <taxon>Ecdysozoa</taxon>
        <taxon>Tardigrada</taxon>
        <taxon>Eutardigrada</taxon>
        <taxon>Parachela</taxon>
        <taxon>Hypsibioidea</taxon>
        <taxon>Ramazzottiidae</taxon>
        <taxon>Ramazzottius</taxon>
    </lineage>
</organism>
<dbReference type="Proteomes" id="UP000186922">
    <property type="component" value="Unassembled WGS sequence"/>
</dbReference>
<dbReference type="Gene3D" id="3.40.50.2000">
    <property type="entry name" value="Glycogen Phosphorylase B"/>
    <property type="match status" value="2"/>
</dbReference>
<dbReference type="GO" id="GO:0016020">
    <property type="term" value="C:membrane"/>
    <property type="evidence" value="ECO:0007669"/>
    <property type="project" value="UniProtKB-SubCell"/>
</dbReference>
<proteinExistence type="inferred from homology"/>
<dbReference type="InterPro" id="IPR050481">
    <property type="entry name" value="UDP-glycosyltransf_plant"/>
</dbReference>
<dbReference type="OrthoDB" id="5835829at2759"/>
<keyword evidence="2" id="KW-0328">Glycosyltransferase</keyword>
<dbReference type="GO" id="GO:0035251">
    <property type="term" value="F:UDP-glucosyltransferase activity"/>
    <property type="evidence" value="ECO:0007669"/>
    <property type="project" value="InterPro"/>
</dbReference>
<dbReference type="STRING" id="947166.A0A1D1VDT7"/>